<name>A0A8H2ZL93_9SACH</name>
<evidence type="ECO:0000313" key="2">
    <source>
        <dbReference type="EMBL" id="CAB4255922.1"/>
    </source>
</evidence>
<keyword evidence="3" id="KW-1185">Reference proteome</keyword>
<protein>
    <submittedName>
        <fullName evidence="2">Uncharacterized protein</fullName>
    </submittedName>
</protein>
<dbReference type="RefSeq" id="XP_041407766.1">
    <property type="nucleotide sequence ID" value="XM_041551832.1"/>
</dbReference>
<dbReference type="AlphaFoldDB" id="A0A8H2ZL93"/>
<dbReference type="GeneID" id="64858986"/>
<dbReference type="Proteomes" id="UP000644660">
    <property type="component" value="Unassembled WGS sequence"/>
</dbReference>
<feature type="region of interest" description="Disordered" evidence="1">
    <location>
        <begin position="453"/>
        <end position="475"/>
    </location>
</feature>
<organism evidence="2 3">
    <name type="scientific">Maudiozyma barnettii</name>
    <dbReference type="NCBI Taxonomy" id="61262"/>
    <lineage>
        <taxon>Eukaryota</taxon>
        <taxon>Fungi</taxon>
        <taxon>Dikarya</taxon>
        <taxon>Ascomycota</taxon>
        <taxon>Saccharomycotina</taxon>
        <taxon>Saccharomycetes</taxon>
        <taxon>Saccharomycetales</taxon>
        <taxon>Saccharomycetaceae</taxon>
        <taxon>Maudiozyma</taxon>
    </lineage>
</organism>
<feature type="compositionally biased region" description="Basic and acidic residues" evidence="1">
    <location>
        <begin position="459"/>
        <end position="471"/>
    </location>
</feature>
<evidence type="ECO:0000313" key="3">
    <source>
        <dbReference type="Proteomes" id="UP000644660"/>
    </source>
</evidence>
<accession>A0A8H2ZL93</accession>
<proteinExistence type="predicted"/>
<sequence>MDELVSVKDFKEQELKFLHSVRRLSKKCQDYEKGTYSALDPISSVLNDLKQVELASISILSKHIGFFEKLDIFCVISKEVASLLQDSKLIEAYEQLLTNATNIIMNTNVVLFRTGDISLVEGTIQIYQRLTIFESFSDLGNISNGFIKLRKIIFGFENQFFSKYKLLNNNNLIFDEVYNLLSHSNDKITVPKFNVINIENHTPFKLNKNKFYDDNLLVDLAQLNTGELAILRINSGRLPKIFKSSKDLLNELIHKNYHLLKVGRTLIFKTLKPNDLKLIKFSGTSVELQTITANNVILKLVCMDPLKWPTIWKPYFERQFGNNKSNITCVTKRRSTDRLPRETKKLSSGLSNLTLDECSKQSSVFEKEPLIEIPPLLEEPSLCGSELSQQPSLRDIESLSYEKLIELDQSIEMALSPKNPQLSPKFSQLRSESHVFSVDEIVTKEQATSPQELFVSRTADVDSSHTDRSNEDDLESVISSELDKDTTVVNVSSNSIFNPNAELYKPMLHNPASSSLLSLFTSRGKQNLSIDTFESGNASIFTNSSTSESNTPQSAVSEYHTPIKTKTSVEVPNNIDLSDIIIEQVSTKVTRWSGKDWMSLGQSNIHLVISRIPNKHVVLTIFLDESKTQCIFVAKISNGWKCFRSTAQDIQMKIPASDFIVSAMDIKDTIETISVRCIKIDNFTNTLLHCVNGMIPVSLSSSSTVRTLSTATSSCFSDALQRSSTYQSDLETDKTEDNSKEVFQLLLLAAIKAKRHEKIQQKWVLKDVGSLDIISLESQNIRTGINFEFVNNKSNEHLPVEKQKYPTDLDKIRRLGRTGIVISQDLNDQLFEFTNQLVAEQVYKLIQGM</sequence>
<comment type="caution">
    <text evidence="2">The sequence shown here is derived from an EMBL/GenBank/DDBJ whole genome shotgun (WGS) entry which is preliminary data.</text>
</comment>
<gene>
    <name evidence="2" type="ORF">KABA2_07S07524</name>
</gene>
<dbReference type="EMBL" id="CAEFZW010000007">
    <property type="protein sequence ID" value="CAB4255922.1"/>
    <property type="molecule type" value="Genomic_DNA"/>
</dbReference>
<evidence type="ECO:0000256" key="1">
    <source>
        <dbReference type="SAM" id="MobiDB-lite"/>
    </source>
</evidence>
<reference evidence="2 3" key="1">
    <citation type="submission" date="2020-05" db="EMBL/GenBank/DDBJ databases">
        <authorList>
            <person name="Casaregola S."/>
            <person name="Devillers H."/>
            <person name="Grondin C."/>
        </authorList>
    </citation>
    <scope>NUCLEOTIDE SEQUENCE [LARGE SCALE GENOMIC DNA]</scope>
    <source>
        <strain evidence="2 3">CLIB 1767</strain>
    </source>
</reference>